<evidence type="ECO:0000256" key="5">
    <source>
        <dbReference type="ARBA" id="ARBA00022989"/>
    </source>
</evidence>
<evidence type="ECO:0000313" key="9">
    <source>
        <dbReference type="Proteomes" id="UP000182652"/>
    </source>
</evidence>
<keyword evidence="2" id="KW-0813">Transport</keyword>
<keyword evidence="4" id="KW-0653">Protein transport</keyword>
<dbReference type="GO" id="GO:0015031">
    <property type="term" value="P:protein transport"/>
    <property type="evidence" value="ECO:0007669"/>
    <property type="project" value="UniProtKB-KW"/>
</dbReference>
<dbReference type="Proteomes" id="UP000182652">
    <property type="component" value="Unassembled WGS sequence"/>
</dbReference>
<keyword evidence="5" id="KW-1133">Transmembrane helix</keyword>
<name>A0A1H4MMJ1_9MICC</name>
<dbReference type="GO" id="GO:0016020">
    <property type="term" value="C:membrane"/>
    <property type="evidence" value="ECO:0007669"/>
    <property type="project" value="UniProtKB-ARBA"/>
</dbReference>
<keyword evidence="7" id="KW-0472">Membrane</keyword>
<evidence type="ECO:0000256" key="6">
    <source>
        <dbReference type="ARBA" id="ARBA00023010"/>
    </source>
</evidence>
<evidence type="ECO:0000256" key="1">
    <source>
        <dbReference type="ARBA" id="ARBA00004167"/>
    </source>
</evidence>
<dbReference type="AlphaFoldDB" id="A0A1H4MMJ1"/>
<comment type="subcellular location">
    <subcellularLocation>
        <location evidence="1">Membrane</location>
        <topology evidence="1">Single-pass membrane protein</topology>
    </subcellularLocation>
</comment>
<keyword evidence="6" id="KW-0811">Translocation</keyword>
<keyword evidence="9" id="KW-1185">Reference proteome</keyword>
<dbReference type="STRING" id="156980.SAMN04489745_1383"/>
<evidence type="ECO:0000256" key="4">
    <source>
        <dbReference type="ARBA" id="ARBA00022927"/>
    </source>
</evidence>
<accession>A0A1H4MMJ1</accession>
<evidence type="ECO:0000256" key="3">
    <source>
        <dbReference type="ARBA" id="ARBA00022692"/>
    </source>
</evidence>
<evidence type="ECO:0000313" key="8">
    <source>
        <dbReference type="EMBL" id="SEB83735.1"/>
    </source>
</evidence>
<evidence type="ECO:0000256" key="2">
    <source>
        <dbReference type="ARBA" id="ARBA00022448"/>
    </source>
</evidence>
<dbReference type="InterPro" id="IPR003369">
    <property type="entry name" value="TatA/B/E"/>
</dbReference>
<dbReference type="EMBL" id="FNSN01000003">
    <property type="protein sequence ID" value="SEB83735.1"/>
    <property type="molecule type" value="Genomic_DNA"/>
</dbReference>
<protein>
    <submittedName>
        <fullName evidence="8">Sec-independent protein translocase protein TatB</fullName>
    </submittedName>
</protein>
<organism evidence="8 9">
    <name type="scientific">Arthrobacter woluwensis</name>
    <dbReference type="NCBI Taxonomy" id="156980"/>
    <lineage>
        <taxon>Bacteria</taxon>
        <taxon>Bacillati</taxon>
        <taxon>Actinomycetota</taxon>
        <taxon>Actinomycetes</taxon>
        <taxon>Micrococcales</taxon>
        <taxon>Micrococcaceae</taxon>
        <taxon>Arthrobacter</taxon>
    </lineage>
</organism>
<reference evidence="8 9" key="1">
    <citation type="submission" date="2016-10" db="EMBL/GenBank/DDBJ databases">
        <authorList>
            <person name="de Groot N.N."/>
        </authorList>
    </citation>
    <scope>NUCLEOTIDE SEQUENCE [LARGE SCALE GENOMIC DNA]</scope>
    <source>
        <strain evidence="8 9">DSM 10495</strain>
    </source>
</reference>
<dbReference type="PRINTS" id="PR01506">
    <property type="entry name" value="TATBPROTEIN"/>
</dbReference>
<proteinExistence type="predicted"/>
<keyword evidence="3" id="KW-0812">Transmembrane</keyword>
<dbReference type="Pfam" id="PF02416">
    <property type="entry name" value="TatA_B_E"/>
    <property type="match status" value="1"/>
</dbReference>
<sequence>MIFGINGPEFLILLIIGVLVIGPKRLPEYTQGLMNLVRGVRKMASGAREQIKDEVGIDIDEVDWRKYDPRQYDPRRIIREALLEPEAPAAASAAVGAAAVATAMPEREIPRLAEGESAPFDTEAT</sequence>
<evidence type="ECO:0000256" key="7">
    <source>
        <dbReference type="ARBA" id="ARBA00023136"/>
    </source>
</evidence>
<gene>
    <name evidence="8" type="ORF">SAMN04489745_1383</name>
</gene>
<dbReference type="Gene3D" id="1.20.5.3310">
    <property type="match status" value="1"/>
</dbReference>